<dbReference type="Gene3D" id="3.60.130.30">
    <property type="match status" value="1"/>
</dbReference>
<dbReference type="Proteomes" id="UP000298030">
    <property type="component" value="Unassembled WGS sequence"/>
</dbReference>
<sequence>MSKYGRITVGNVFLLYWVRENLALWEEHGVLITLASAKALELCISISQFQALAPCTLEATNCPALGKLRAMDPKCSTRIEAQPRPGEGYSILTCSNFSLAAALQAAIAVEGYDDMDKDEDEENISVGKKRKHEGLESSEDENESGGLKGEDSTLSACLRIRRPGLDFAPGSDQQLRDAAQATPSSSANPPAPNQSRKQRKKERKRLIRQAAQNKGFIQNTDGPQPEALSKHLSAILKTTATIDTKSLPANASGYEARFNEAMGSTVLNYDKLIADGYKLVEWDRTKPLVMAAADTERVFAVGVAKPTSDPTYKVACEAAAALLLDCGVTGGFTQEEIDENLHGPGFMALKFGIGAGHGPPAPYNLCSKHPNVVNHLRLSAALERLAQHHSAALKFYFPELYSYYHDACERQAQGPHPKLAVNLGPEVATYLHRDGRNLAFGQCAIQPFGKYDYKKGRHLVLKEPKLIIQFPLGCIILIPSATITHGNTPIQPGETRVSFTQYTPGTLFRYVDAGFSTLKKLKKRSKKCYAELMAKNLMRWEMGMGLWPTLDELSAWASGSTSSKRKQAQDP</sequence>
<dbReference type="AlphaFoldDB" id="A0A4Y7SR82"/>
<feature type="compositionally biased region" description="Low complexity" evidence="1">
    <location>
        <begin position="178"/>
        <end position="188"/>
    </location>
</feature>
<name>A0A4Y7SR82_COPMI</name>
<feature type="region of interest" description="Disordered" evidence="1">
    <location>
        <begin position="114"/>
        <end position="151"/>
    </location>
</feature>
<gene>
    <name evidence="2" type="ORF">FA13DRAFT_1777874</name>
</gene>
<feature type="compositionally biased region" description="Acidic residues" evidence="1">
    <location>
        <begin position="114"/>
        <end position="123"/>
    </location>
</feature>
<reference evidence="2 3" key="1">
    <citation type="journal article" date="2019" name="Nat. Ecol. Evol.">
        <title>Megaphylogeny resolves global patterns of mushroom evolution.</title>
        <authorList>
            <person name="Varga T."/>
            <person name="Krizsan K."/>
            <person name="Foldi C."/>
            <person name="Dima B."/>
            <person name="Sanchez-Garcia M."/>
            <person name="Sanchez-Ramirez S."/>
            <person name="Szollosi G.J."/>
            <person name="Szarkandi J.G."/>
            <person name="Papp V."/>
            <person name="Albert L."/>
            <person name="Andreopoulos W."/>
            <person name="Angelini C."/>
            <person name="Antonin V."/>
            <person name="Barry K.W."/>
            <person name="Bougher N.L."/>
            <person name="Buchanan P."/>
            <person name="Buyck B."/>
            <person name="Bense V."/>
            <person name="Catcheside P."/>
            <person name="Chovatia M."/>
            <person name="Cooper J."/>
            <person name="Damon W."/>
            <person name="Desjardin D."/>
            <person name="Finy P."/>
            <person name="Geml J."/>
            <person name="Haridas S."/>
            <person name="Hughes K."/>
            <person name="Justo A."/>
            <person name="Karasinski D."/>
            <person name="Kautmanova I."/>
            <person name="Kiss B."/>
            <person name="Kocsube S."/>
            <person name="Kotiranta H."/>
            <person name="LaButti K.M."/>
            <person name="Lechner B.E."/>
            <person name="Liimatainen K."/>
            <person name="Lipzen A."/>
            <person name="Lukacs Z."/>
            <person name="Mihaltcheva S."/>
            <person name="Morgado L.N."/>
            <person name="Niskanen T."/>
            <person name="Noordeloos M.E."/>
            <person name="Ohm R.A."/>
            <person name="Ortiz-Santana B."/>
            <person name="Ovrebo C."/>
            <person name="Racz N."/>
            <person name="Riley R."/>
            <person name="Savchenko A."/>
            <person name="Shiryaev A."/>
            <person name="Soop K."/>
            <person name="Spirin V."/>
            <person name="Szebenyi C."/>
            <person name="Tomsovsky M."/>
            <person name="Tulloss R.E."/>
            <person name="Uehling J."/>
            <person name="Grigoriev I.V."/>
            <person name="Vagvolgyi C."/>
            <person name="Papp T."/>
            <person name="Martin F.M."/>
            <person name="Miettinen O."/>
            <person name="Hibbett D.S."/>
            <person name="Nagy L.G."/>
        </authorList>
    </citation>
    <scope>NUCLEOTIDE SEQUENCE [LARGE SCALE GENOMIC DNA]</scope>
    <source>
        <strain evidence="2 3">FP101781</strain>
    </source>
</reference>
<proteinExistence type="predicted"/>
<feature type="compositionally biased region" description="Basic residues" evidence="1">
    <location>
        <begin position="196"/>
        <end position="205"/>
    </location>
</feature>
<evidence type="ECO:0000256" key="1">
    <source>
        <dbReference type="SAM" id="MobiDB-lite"/>
    </source>
</evidence>
<protein>
    <submittedName>
        <fullName evidence="2">Uncharacterized protein</fullName>
    </submittedName>
</protein>
<dbReference type="OrthoDB" id="3253621at2759"/>
<evidence type="ECO:0000313" key="2">
    <source>
        <dbReference type="EMBL" id="TEB24366.1"/>
    </source>
</evidence>
<feature type="region of interest" description="Disordered" evidence="1">
    <location>
        <begin position="165"/>
        <end position="205"/>
    </location>
</feature>
<comment type="caution">
    <text evidence="2">The sequence shown here is derived from an EMBL/GenBank/DDBJ whole genome shotgun (WGS) entry which is preliminary data.</text>
</comment>
<accession>A0A4Y7SR82</accession>
<evidence type="ECO:0000313" key="3">
    <source>
        <dbReference type="Proteomes" id="UP000298030"/>
    </source>
</evidence>
<dbReference type="EMBL" id="QPFP01000067">
    <property type="protein sequence ID" value="TEB24366.1"/>
    <property type="molecule type" value="Genomic_DNA"/>
</dbReference>
<organism evidence="2 3">
    <name type="scientific">Coprinellus micaceus</name>
    <name type="common">Glistening ink-cap mushroom</name>
    <name type="synonym">Coprinus micaceus</name>
    <dbReference type="NCBI Taxonomy" id="71717"/>
    <lineage>
        <taxon>Eukaryota</taxon>
        <taxon>Fungi</taxon>
        <taxon>Dikarya</taxon>
        <taxon>Basidiomycota</taxon>
        <taxon>Agaricomycotina</taxon>
        <taxon>Agaricomycetes</taxon>
        <taxon>Agaricomycetidae</taxon>
        <taxon>Agaricales</taxon>
        <taxon>Agaricineae</taxon>
        <taxon>Psathyrellaceae</taxon>
        <taxon>Coprinellus</taxon>
    </lineage>
</organism>
<keyword evidence="3" id="KW-1185">Reference proteome</keyword>